<dbReference type="GO" id="GO:0004527">
    <property type="term" value="F:exonuclease activity"/>
    <property type="evidence" value="ECO:0007669"/>
    <property type="project" value="UniProtKB-KW"/>
</dbReference>
<keyword evidence="4" id="KW-0378">Hydrolase</keyword>
<feature type="domain" description="DDH" evidence="7">
    <location>
        <begin position="78"/>
        <end position="236"/>
    </location>
</feature>
<keyword evidence="11" id="KW-1185">Reference proteome</keyword>
<gene>
    <name evidence="10" type="primary">recJ</name>
    <name evidence="10" type="ORF">K1X11_006405</name>
</gene>
<comment type="similarity">
    <text evidence="1">Belongs to the RecJ family.</text>
</comment>
<feature type="domain" description="RecJ OB" evidence="9">
    <location>
        <begin position="464"/>
        <end position="566"/>
    </location>
</feature>
<proteinExistence type="inferred from homology"/>
<feature type="domain" description="DHHA1" evidence="8">
    <location>
        <begin position="356"/>
        <end position="446"/>
    </location>
</feature>
<feature type="coiled-coil region" evidence="6">
    <location>
        <begin position="318"/>
        <end position="345"/>
    </location>
</feature>
<dbReference type="InterPro" id="IPR051673">
    <property type="entry name" value="SSDNA_exonuclease_RecJ"/>
</dbReference>
<name>A0ABZ1CCI7_9BACT</name>
<keyword evidence="5 10" id="KW-0269">Exonuclease</keyword>
<organism evidence="10 11">
    <name type="scientific">Actomonas aquatica</name>
    <dbReference type="NCBI Taxonomy" id="2866162"/>
    <lineage>
        <taxon>Bacteria</taxon>
        <taxon>Pseudomonadati</taxon>
        <taxon>Verrucomicrobiota</taxon>
        <taxon>Opitutia</taxon>
        <taxon>Opitutales</taxon>
        <taxon>Opitutaceae</taxon>
        <taxon>Actomonas</taxon>
    </lineage>
</organism>
<dbReference type="SUPFAM" id="SSF64182">
    <property type="entry name" value="DHH phosphoesterases"/>
    <property type="match status" value="1"/>
</dbReference>
<evidence type="ECO:0000259" key="9">
    <source>
        <dbReference type="Pfam" id="PF17768"/>
    </source>
</evidence>
<dbReference type="PANTHER" id="PTHR30255">
    <property type="entry name" value="SINGLE-STRANDED-DNA-SPECIFIC EXONUCLEASE RECJ"/>
    <property type="match status" value="1"/>
</dbReference>
<accession>A0ABZ1CCI7</accession>
<dbReference type="Pfam" id="PF17768">
    <property type="entry name" value="RecJ_OB"/>
    <property type="match status" value="1"/>
</dbReference>
<dbReference type="RefSeq" id="WP_221030905.1">
    <property type="nucleotide sequence ID" value="NZ_CP139781.1"/>
</dbReference>
<evidence type="ECO:0000256" key="4">
    <source>
        <dbReference type="ARBA" id="ARBA00022801"/>
    </source>
</evidence>
<reference evidence="10 11" key="1">
    <citation type="submission" date="2023-12" db="EMBL/GenBank/DDBJ databases">
        <title>Description of an unclassified Opitutus bacterium of Verrucomicrobiota.</title>
        <authorList>
            <person name="Zhang D.-F."/>
        </authorList>
    </citation>
    <scope>NUCLEOTIDE SEQUENCE [LARGE SCALE GENOMIC DNA]</scope>
    <source>
        <strain evidence="10 11">WL0086</strain>
    </source>
</reference>
<dbReference type="InterPro" id="IPR038763">
    <property type="entry name" value="DHH_sf"/>
</dbReference>
<dbReference type="NCBIfam" id="TIGR00644">
    <property type="entry name" value="recJ"/>
    <property type="match status" value="1"/>
</dbReference>
<evidence type="ECO:0000259" key="7">
    <source>
        <dbReference type="Pfam" id="PF01368"/>
    </source>
</evidence>
<protein>
    <recommendedName>
        <fullName evidence="2">Single-stranded-DNA-specific exonuclease RecJ</fullName>
    </recommendedName>
</protein>
<dbReference type="InterPro" id="IPR004610">
    <property type="entry name" value="RecJ"/>
</dbReference>
<dbReference type="InterPro" id="IPR001667">
    <property type="entry name" value="DDH_dom"/>
</dbReference>
<evidence type="ECO:0000313" key="10">
    <source>
        <dbReference type="EMBL" id="WRQ89032.1"/>
    </source>
</evidence>
<dbReference type="Proteomes" id="UP000738431">
    <property type="component" value="Chromosome"/>
</dbReference>
<evidence type="ECO:0000259" key="8">
    <source>
        <dbReference type="Pfam" id="PF02272"/>
    </source>
</evidence>
<dbReference type="InterPro" id="IPR041122">
    <property type="entry name" value="RecJ_OB"/>
</dbReference>
<evidence type="ECO:0000256" key="6">
    <source>
        <dbReference type="SAM" id="Coils"/>
    </source>
</evidence>
<dbReference type="Pfam" id="PF02272">
    <property type="entry name" value="DHHA1"/>
    <property type="match status" value="1"/>
</dbReference>
<evidence type="ECO:0000256" key="1">
    <source>
        <dbReference type="ARBA" id="ARBA00005915"/>
    </source>
</evidence>
<dbReference type="Gene3D" id="3.90.1640.30">
    <property type="match status" value="1"/>
</dbReference>
<keyword evidence="6" id="KW-0175">Coiled coil</keyword>
<keyword evidence="3" id="KW-0540">Nuclease</keyword>
<dbReference type="Pfam" id="PF01368">
    <property type="entry name" value="DHH"/>
    <property type="match status" value="1"/>
</dbReference>
<dbReference type="PANTHER" id="PTHR30255:SF2">
    <property type="entry name" value="SINGLE-STRANDED-DNA-SPECIFIC EXONUCLEASE RECJ"/>
    <property type="match status" value="1"/>
</dbReference>
<evidence type="ECO:0000256" key="2">
    <source>
        <dbReference type="ARBA" id="ARBA00019841"/>
    </source>
</evidence>
<sequence>MRWTYTPPPADEVGALSRSAGVSPVLAELLWRREIADEAAAQRFLRPALAELGDPFLLANLDAATERLAAAIANREDVVVLGDYDVDGVSSTTLLVSLLRRFGLNPRFIVPRRMEDGYGLSLSAIERALEEGRPQLFVALDCGTNSQAEVAFLQERQIDVIIIDHHREKEGAVSTATLINPHVYPGDDDEAWRHLCTVGLVFKLAHGLLKRLRNENHPVAFRVKLRDYLDLVAMGTVADLVPLTGENRLMARYGLRILQGANRPGLRALMQVAGVRPEQGIAPVDISFRLGPRINASGRLADAALSVELMLSEDSRFCVQTAEQLDAFNRERQEIERQITTEAENMIETLYANDAGIVLYADGWHPGVVGIVAGRVSRKYNRPCVVLGNEGELAKGSGRSVAGINLVEVLADCDEHLGSWGGHPMAVGVAVTKDKLDDFRRTFATAVTAHVGGEIEDQELPIAAWIQPEQIGVKLMDELDALHPFGQGNPEPVFGLRGVKLRQRPDVFKAAHFRFNFEDSRGRRLFGVAWKMADRIPPVREPLDVAVHLRWNHFNGRKLLQLELVDWRLAQPVVEAAEVKTA</sequence>
<evidence type="ECO:0000256" key="3">
    <source>
        <dbReference type="ARBA" id="ARBA00022722"/>
    </source>
</evidence>
<dbReference type="InterPro" id="IPR003156">
    <property type="entry name" value="DHHA1_dom"/>
</dbReference>
<dbReference type="Gene3D" id="3.10.310.30">
    <property type="match status" value="1"/>
</dbReference>
<dbReference type="EMBL" id="CP139781">
    <property type="protein sequence ID" value="WRQ89032.1"/>
    <property type="molecule type" value="Genomic_DNA"/>
</dbReference>
<evidence type="ECO:0000313" key="11">
    <source>
        <dbReference type="Proteomes" id="UP000738431"/>
    </source>
</evidence>
<evidence type="ECO:0000256" key="5">
    <source>
        <dbReference type="ARBA" id="ARBA00022839"/>
    </source>
</evidence>